<feature type="domain" description="PIN" evidence="2">
    <location>
        <begin position="3"/>
        <end position="113"/>
    </location>
</feature>
<dbReference type="AlphaFoldDB" id="A0A0A7GBJ2"/>
<dbReference type="eggNOG" id="arCOG00730">
    <property type="taxonomic scope" value="Archaea"/>
</dbReference>
<name>A0A0A7GBJ2_GEOAI</name>
<dbReference type="GeneID" id="24796940"/>
<protein>
    <recommendedName>
        <fullName evidence="2">PIN domain-containing protein</fullName>
    </recommendedName>
</protein>
<evidence type="ECO:0000313" key="3">
    <source>
        <dbReference type="EMBL" id="AIY89394.1"/>
    </source>
</evidence>
<reference evidence="3 4" key="1">
    <citation type="journal article" date="2015" name="Appl. Environ. Microbiol.">
        <title>The Geoglobus acetivorans genome: Fe(III) reduction, acetate utilization, autotrophic growth, and degradation of aromatic compounds in a hyperthermophilic archaeon.</title>
        <authorList>
            <person name="Mardanov A.V."/>
            <person name="Slododkina G.B."/>
            <person name="Slobodkin A.I."/>
            <person name="Beletsky A.V."/>
            <person name="Gavrilov S.N."/>
            <person name="Kublanov I.V."/>
            <person name="Bonch-Osmolovskaya E.A."/>
            <person name="Skryabin K.G."/>
            <person name="Ravin N.V."/>
        </authorList>
    </citation>
    <scope>NUCLEOTIDE SEQUENCE [LARGE SCALE GENOMIC DNA]</scope>
    <source>
        <strain evidence="3 4">SBH6</strain>
    </source>
</reference>
<dbReference type="Proteomes" id="UP000030624">
    <property type="component" value="Chromosome"/>
</dbReference>
<gene>
    <name evidence="3" type="ORF">GACE_0337</name>
</gene>
<keyword evidence="1" id="KW-0812">Transmembrane</keyword>
<evidence type="ECO:0000259" key="2">
    <source>
        <dbReference type="Pfam" id="PF01850"/>
    </source>
</evidence>
<dbReference type="CDD" id="cd09873">
    <property type="entry name" value="PIN_Pae0151-like"/>
    <property type="match status" value="1"/>
</dbReference>
<organism evidence="3 4">
    <name type="scientific">Geoglobus acetivorans</name>
    <dbReference type="NCBI Taxonomy" id="565033"/>
    <lineage>
        <taxon>Archaea</taxon>
        <taxon>Methanobacteriati</taxon>
        <taxon>Methanobacteriota</taxon>
        <taxon>Archaeoglobi</taxon>
        <taxon>Archaeoglobales</taxon>
        <taxon>Archaeoglobaceae</taxon>
        <taxon>Geoglobus</taxon>
    </lineage>
</organism>
<keyword evidence="1" id="KW-0472">Membrane</keyword>
<dbReference type="KEGG" id="gac:GACE_0337"/>
<dbReference type="EMBL" id="CP009552">
    <property type="protein sequence ID" value="AIY89394.1"/>
    <property type="molecule type" value="Genomic_DNA"/>
</dbReference>
<dbReference type="InterPro" id="IPR044153">
    <property type="entry name" value="PIN_Pae0151-like"/>
</dbReference>
<dbReference type="STRING" id="565033.GACE_0337"/>
<sequence>MLVIDTFVFVDYLFERNDDRNKKATEFLGSIGGLTVFIPKIFLIELISVAKRLGINISKEDVEELVADFEVLSEDFVFDEAFNVAEQVHPRAADSYFIATAKLTNSILISSDRLMVANGRKYGVDAYYLLDELNGALEAVRKLKEEGQT</sequence>
<dbReference type="HOGENOM" id="CLU_140143_1_0_2"/>
<dbReference type="RefSeq" id="WP_048090633.1">
    <property type="nucleotide sequence ID" value="NZ_CP009552.1"/>
</dbReference>
<dbReference type="InterPro" id="IPR029060">
    <property type="entry name" value="PIN-like_dom_sf"/>
</dbReference>
<proteinExistence type="predicted"/>
<dbReference type="Gene3D" id="3.40.50.1010">
    <property type="entry name" value="5'-nuclease"/>
    <property type="match status" value="1"/>
</dbReference>
<dbReference type="SUPFAM" id="SSF88723">
    <property type="entry name" value="PIN domain-like"/>
    <property type="match status" value="1"/>
</dbReference>
<evidence type="ECO:0000256" key="1">
    <source>
        <dbReference type="SAM" id="Phobius"/>
    </source>
</evidence>
<accession>A0A0A7GBJ2</accession>
<feature type="transmembrane region" description="Helical" evidence="1">
    <location>
        <begin position="27"/>
        <end position="49"/>
    </location>
</feature>
<keyword evidence="1" id="KW-1133">Transmembrane helix</keyword>
<dbReference type="InterPro" id="IPR002716">
    <property type="entry name" value="PIN_dom"/>
</dbReference>
<evidence type="ECO:0000313" key="4">
    <source>
        <dbReference type="Proteomes" id="UP000030624"/>
    </source>
</evidence>
<dbReference type="Pfam" id="PF01850">
    <property type="entry name" value="PIN"/>
    <property type="match status" value="1"/>
</dbReference>